<gene>
    <name evidence="1" type="ORF">GCM10023116_03480</name>
</gene>
<comment type="caution">
    <text evidence="1">The sequence shown here is derived from an EMBL/GenBank/DDBJ whole genome shotgun (WGS) entry which is preliminary data.</text>
</comment>
<evidence type="ECO:0000313" key="1">
    <source>
        <dbReference type="EMBL" id="GAA4648084.1"/>
    </source>
</evidence>
<proteinExistence type="predicted"/>
<keyword evidence="2" id="KW-1185">Reference proteome</keyword>
<evidence type="ECO:0000313" key="2">
    <source>
        <dbReference type="Proteomes" id="UP001500604"/>
    </source>
</evidence>
<dbReference type="RefSeq" id="WP_345193278.1">
    <property type="nucleotide sequence ID" value="NZ_BAABFL010000025.1"/>
</dbReference>
<reference evidence="2" key="1">
    <citation type="journal article" date="2019" name="Int. J. Syst. Evol. Microbiol.">
        <title>The Global Catalogue of Microorganisms (GCM) 10K type strain sequencing project: providing services to taxonomists for standard genome sequencing and annotation.</title>
        <authorList>
            <consortium name="The Broad Institute Genomics Platform"/>
            <consortium name="The Broad Institute Genome Sequencing Center for Infectious Disease"/>
            <person name="Wu L."/>
            <person name="Ma J."/>
        </authorList>
    </citation>
    <scope>NUCLEOTIDE SEQUENCE [LARGE SCALE GENOMIC DNA]</scope>
    <source>
        <strain evidence="2">JCM 17805</strain>
    </source>
</reference>
<organism evidence="1 2">
    <name type="scientific">Kistimonas scapharcae</name>
    <dbReference type="NCBI Taxonomy" id="1036133"/>
    <lineage>
        <taxon>Bacteria</taxon>
        <taxon>Pseudomonadati</taxon>
        <taxon>Pseudomonadota</taxon>
        <taxon>Gammaproteobacteria</taxon>
        <taxon>Oceanospirillales</taxon>
        <taxon>Endozoicomonadaceae</taxon>
        <taxon>Kistimonas</taxon>
    </lineage>
</organism>
<accession>A0ABP8UWE4</accession>
<protein>
    <submittedName>
        <fullName evidence="1">Uncharacterized protein</fullName>
    </submittedName>
</protein>
<dbReference type="Proteomes" id="UP001500604">
    <property type="component" value="Unassembled WGS sequence"/>
</dbReference>
<dbReference type="EMBL" id="BAABFL010000025">
    <property type="protein sequence ID" value="GAA4648084.1"/>
    <property type="molecule type" value="Genomic_DNA"/>
</dbReference>
<sequence length="157" mass="18685">MKIHFTKKEYRLLLDMISIAGWVLDAHSVGKEEFEATAHYKVLRQKIMSYAREMGCEDRIVFNEERQQYYETLDSEMDGEYMKFVNAFEEDSFWEELIERMADRDFVQQTPEAVAKTMSNDDVYLKINELRELYHDEFSEHGIENLILVNKPAGELH</sequence>
<name>A0ABP8UWE4_9GAMM</name>